<comment type="similarity">
    <text evidence="8">Belongs to the MtfA family.</text>
</comment>
<keyword evidence="3" id="KW-0645">Protease</keyword>
<evidence type="ECO:0000256" key="4">
    <source>
        <dbReference type="ARBA" id="ARBA00022723"/>
    </source>
</evidence>
<dbReference type="InterPro" id="IPR042252">
    <property type="entry name" value="MtfA_N"/>
</dbReference>
<dbReference type="Gene3D" id="3.40.390.10">
    <property type="entry name" value="Collagenase (Catalytic Domain)"/>
    <property type="match status" value="1"/>
</dbReference>
<dbReference type="FunFam" id="3.40.390.10:FF:000012">
    <property type="entry name" value="Protein MtfA"/>
    <property type="match status" value="1"/>
</dbReference>
<evidence type="ECO:0000256" key="8">
    <source>
        <dbReference type="ARBA" id="ARBA00061259"/>
    </source>
</evidence>
<evidence type="ECO:0000256" key="10">
    <source>
        <dbReference type="ARBA" id="ARBA00081573"/>
    </source>
</evidence>
<dbReference type="InterPro" id="IPR057256">
    <property type="entry name" value="MtfA_enterob"/>
</dbReference>
<comment type="caution">
    <text evidence="11">The sequence shown here is derived from an EMBL/GenBank/DDBJ whole genome shotgun (WGS) entry which is preliminary data.</text>
</comment>
<name>A0AB34VF52_9GAMM</name>
<reference evidence="11 12" key="1">
    <citation type="journal article" date="2016" name="Front. Microbiol.">
        <title>Genomic Resource of Rice Seed Associated Bacteria.</title>
        <authorList>
            <person name="Midha S."/>
            <person name="Bansal K."/>
            <person name="Sharma S."/>
            <person name="Kumar N."/>
            <person name="Patil P.P."/>
            <person name="Chaudhry V."/>
            <person name="Patil P.B."/>
        </authorList>
    </citation>
    <scope>NUCLEOTIDE SEQUENCE [LARGE SCALE GENOMIC DNA]</scope>
    <source>
        <strain evidence="11 12">RSA13</strain>
    </source>
</reference>
<dbReference type="SUPFAM" id="SSF55486">
    <property type="entry name" value="Metalloproteases ('zincins'), catalytic domain"/>
    <property type="match status" value="1"/>
</dbReference>
<keyword evidence="4" id="KW-0479">Metal-binding</keyword>
<gene>
    <name evidence="11" type="ORF">RSA13_14020</name>
</gene>
<dbReference type="NCBIfam" id="NF011939">
    <property type="entry name" value="PRK15410.1"/>
    <property type="match status" value="1"/>
</dbReference>
<evidence type="ECO:0000256" key="1">
    <source>
        <dbReference type="ARBA" id="ARBA00022438"/>
    </source>
</evidence>
<evidence type="ECO:0000256" key="5">
    <source>
        <dbReference type="ARBA" id="ARBA00022801"/>
    </source>
</evidence>
<keyword evidence="6" id="KW-0862">Zinc</keyword>
<dbReference type="Proteomes" id="UP000072520">
    <property type="component" value="Unassembled WGS sequence"/>
</dbReference>
<evidence type="ECO:0000256" key="6">
    <source>
        <dbReference type="ARBA" id="ARBA00022833"/>
    </source>
</evidence>
<evidence type="ECO:0000256" key="2">
    <source>
        <dbReference type="ARBA" id="ARBA00022490"/>
    </source>
</evidence>
<dbReference type="Pfam" id="PF06167">
    <property type="entry name" value="Peptidase_M90"/>
    <property type="match status" value="1"/>
</dbReference>
<dbReference type="PANTHER" id="PTHR30164:SF2">
    <property type="entry name" value="PROTEIN MTFA"/>
    <property type="match status" value="1"/>
</dbReference>
<evidence type="ECO:0000256" key="7">
    <source>
        <dbReference type="ARBA" id="ARBA00023049"/>
    </source>
</evidence>
<dbReference type="GO" id="GO:0004177">
    <property type="term" value="F:aminopeptidase activity"/>
    <property type="evidence" value="ECO:0007669"/>
    <property type="project" value="UniProtKB-KW"/>
</dbReference>
<dbReference type="GO" id="GO:0005829">
    <property type="term" value="C:cytosol"/>
    <property type="evidence" value="ECO:0007669"/>
    <property type="project" value="TreeGrafter"/>
</dbReference>
<evidence type="ECO:0000256" key="3">
    <source>
        <dbReference type="ARBA" id="ARBA00022670"/>
    </source>
</evidence>
<keyword evidence="5" id="KW-0378">Hydrolase</keyword>
<dbReference type="PANTHER" id="PTHR30164">
    <property type="entry name" value="MTFA PEPTIDASE"/>
    <property type="match status" value="1"/>
</dbReference>
<accession>A0AB34VF52</accession>
<dbReference type="CDD" id="cd20169">
    <property type="entry name" value="Peptidase_M90_mtfA"/>
    <property type="match status" value="1"/>
</dbReference>
<proteinExistence type="inferred from homology"/>
<dbReference type="FunFam" id="1.10.472.150:FF:000001">
    <property type="entry name" value="Protein MtfA"/>
    <property type="match status" value="1"/>
</dbReference>
<dbReference type="GO" id="GO:0006508">
    <property type="term" value="P:proteolysis"/>
    <property type="evidence" value="ECO:0007669"/>
    <property type="project" value="UniProtKB-KW"/>
</dbReference>
<sequence length="277" mass="31018">MLAFYCLVAQGSAIAAFSAEPTMFKWPWKTHSNTDLTDLPSQAGLTQPIFTLLNHDERQSLQAMAQHFLQQKKLVPLEGCQLDALRTVRIALLFCLPVLKLGLDWLDGFHEVLIYPEPFNVDDLWQDEHGLVHQAPAVHAGQSWTQGPIVLNWLDIQDSFDLSGYNLVIHEVAHKLDARGSGYTSGVPMMPLREVAQWEKDLRSAMAGIEHEVESVGEQAASIDPYAASDPAECFAVLSEYFFTAPALLAERFPAMYRHLQQFYQQDPLSRTGAAHD</sequence>
<organism evidence="11 12">
    <name type="scientific">Pantoea stewartii</name>
    <dbReference type="NCBI Taxonomy" id="66269"/>
    <lineage>
        <taxon>Bacteria</taxon>
        <taxon>Pseudomonadati</taxon>
        <taxon>Pseudomonadota</taxon>
        <taxon>Gammaproteobacteria</taxon>
        <taxon>Enterobacterales</taxon>
        <taxon>Erwiniaceae</taxon>
        <taxon>Pantoea</taxon>
    </lineage>
</organism>
<keyword evidence="7" id="KW-0482">Metalloprotease</keyword>
<keyword evidence="1" id="KW-0031">Aminopeptidase</keyword>
<dbReference type="GO" id="GO:0008237">
    <property type="term" value="F:metallopeptidase activity"/>
    <property type="evidence" value="ECO:0007669"/>
    <property type="project" value="UniProtKB-KW"/>
</dbReference>
<dbReference type="InterPro" id="IPR024079">
    <property type="entry name" value="MetalloPept_cat_dom_sf"/>
</dbReference>
<dbReference type="Gene3D" id="1.10.472.150">
    <property type="entry name" value="Glucose-regulated metallo-peptidase M90, N-terminal domain"/>
    <property type="match status" value="1"/>
</dbReference>
<keyword evidence="2" id="KW-0963">Cytoplasm</keyword>
<evidence type="ECO:0000313" key="12">
    <source>
        <dbReference type="Proteomes" id="UP000072520"/>
    </source>
</evidence>
<dbReference type="InterPro" id="IPR010384">
    <property type="entry name" value="MtfA_fam"/>
</dbReference>
<evidence type="ECO:0000256" key="9">
    <source>
        <dbReference type="ARBA" id="ARBA00069903"/>
    </source>
</evidence>
<protein>
    <recommendedName>
        <fullName evidence="9">Mlc titration factor A</fullName>
    </recommendedName>
    <alternativeName>
        <fullName evidence="10">Probable zinc metallopeptidase MtfA</fullName>
    </alternativeName>
</protein>
<dbReference type="AlphaFoldDB" id="A0AB34VF52"/>
<dbReference type="GO" id="GO:0046872">
    <property type="term" value="F:metal ion binding"/>
    <property type="evidence" value="ECO:0007669"/>
    <property type="project" value="UniProtKB-KW"/>
</dbReference>
<evidence type="ECO:0000313" key="11">
    <source>
        <dbReference type="EMBL" id="KTS96317.1"/>
    </source>
</evidence>
<dbReference type="EMBL" id="LDSI01000019">
    <property type="protein sequence ID" value="KTS96317.1"/>
    <property type="molecule type" value="Genomic_DNA"/>
</dbReference>